<sequence>MPWHLSGQWEDSAREVATCLCRCVLDGSVVILRAEPAYLAHSGFVPTRKYADDYDDDLAQRGKAYAERSAAHVADFASYTRAVDERVRASKIALTPIRHIETIAEAGARNRAARAASEGLAALASSVGAIASAVVSSLPSINVSPNDEGIPDLGDVSELGAGRTPLGNAAPFEYIERAASEVTDTVAGIFLTPAEEAECMFQYNLDMAECSAYCSMQKSSWGMCSDRASQRLARCVTGKGTM</sequence>
<dbReference type="EMBL" id="FCOK02000012">
    <property type="protein sequence ID" value="SAL29658.1"/>
    <property type="molecule type" value="Genomic_DNA"/>
</dbReference>
<reference evidence="1 2" key="1">
    <citation type="submission" date="2016-01" db="EMBL/GenBank/DDBJ databases">
        <authorList>
            <person name="Oliw E.H."/>
        </authorList>
    </citation>
    <scope>NUCLEOTIDE SEQUENCE [LARGE SCALE GENOMIC DNA]</scope>
    <source>
        <strain evidence="1">LMG 27134</strain>
    </source>
</reference>
<dbReference type="OrthoDB" id="9115117at2"/>
<dbReference type="RefSeq" id="WP_062085036.1">
    <property type="nucleotide sequence ID" value="NZ_FCOK02000012.1"/>
</dbReference>
<dbReference type="AlphaFoldDB" id="A0A158GBY3"/>
<proteinExistence type="predicted"/>
<gene>
    <name evidence="1" type="ORF">AWB69_02374</name>
</gene>
<dbReference type="Proteomes" id="UP000054683">
    <property type="component" value="Unassembled WGS sequence"/>
</dbReference>
<organism evidence="1 2">
    <name type="scientific">Caballeronia udeis</name>
    <dbReference type="NCBI Taxonomy" id="1232866"/>
    <lineage>
        <taxon>Bacteria</taxon>
        <taxon>Pseudomonadati</taxon>
        <taxon>Pseudomonadota</taxon>
        <taxon>Betaproteobacteria</taxon>
        <taxon>Burkholderiales</taxon>
        <taxon>Burkholderiaceae</taxon>
        <taxon>Caballeronia</taxon>
    </lineage>
</organism>
<accession>A0A158GBY3</accession>
<evidence type="ECO:0000313" key="1">
    <source>
        <dbReference type="EMBL" id="SAL29658.1"/>
    </source>
</evidence>
<name>A0A158GBY3_9BURK</name>
<evidence type="ECO:0000313" key="2">
    <source>
        <dbReference type="Proteomes" id="UP000054683"/>
    </source>
</evidence>
<protein>
    <submittedName>
        <fullName evidence="1">Uncharacterized protein</fullName>
    </submittedName>
</protein>